<organism evidence="1 2">
    <name type="scientific">Dictyobacter arantiisoli</name>
    <dbReference type="NCBI Taxonomy" id="2014874"/>
    <lineage>
        <taxon>Bacteria</taxon>
        <taxon>Bacillati</taxon>
        <taxon>Chloroflexota</taxon>
        <taxon>Ktedonobacteria</taxon>
        <taxon>Ktedonobacterales</taxon>
        <taxon>Dictyobacteraceae</taxon>
        <taxon>Dictyobacter</taxon>
    </lineage>
</organism>
<evidence type="ECO:0000313" key="1">
    <source>
        <dbReference type="EMBL" id="GCF08785.1"/>
    </source>
</evidence>
<evidence type="ECO:0000313" key="2">
    <source>
        <dbReference type="Proteomes" id="UP000322530"/>
    </source>
</evidence>
<keyword evidence="2" id="KW-1185">Reference proteome</keyword>
<gene>
    <name evidence="1" type="ORF">KDI_23490</name>
</gene>
<accession>A0A5A5TC55</accession>
<dbReference type="EMBL" id="BIXY01000030">
    <property type="protein sequence ID" value="GCF08785.1"/>
    <property type="molecule type" value="Genomic_DNA"/>
</dbReference>
<sequence>MCKRVQKPICEESDIPTTEKARYFQTIPFTGKYNTNALTTSQIRIYYSITTQNEGDPLWMAAHRKSH</sequence>
<name>A0A5A5TC55_9CHLR</name>
<proteinExistence type="predicted"/>
<dbReference type="Proteomes" id="UP000322530">
    <property type="component" value="Unassembled WGS sequence"/>
</dbReference>
<protein>
    <submittedName>
        <fullName evidence="1">Uncharacterized protein</fullName>
    </submittedName>
</protein>
<reference evidence="1 2" key="1">
    <citation type="submission" date="2019-01" db="EMBL/GenBank/DDBJ databases">
        <title>Draft genome sequence of Dictyobacter sp. Uno17.</title>
        <authorList>
            <person name="Wang C.M."/>
            <person name="Zheng Y."/>
            <person name="Sakai Y."/>
            <person name="Abe K."/>
            <person name="Yokota A."/>
            <person name="Yabe S."/>
        </authorList>
    </citation>
    <scope>NUCLEOTIDE SEQUENCE [LARGE SCALE GENOMIC DNA]</scope>
    <source>
        <strain evidence="1 2">Uno17</strain>
    </source>
</reference>
<dbReference type="AlphaFoldDB" id="A0A5A5TC55"/>
<comment type="caution">
    <text evidence="1">The sequence shown here is derived from an EMBL/GenBank/DDBJ whole genome shotgun (WGS) entry which is preliminary data.</text>
</comment>